<gene>
    <name evidence="1" type="ORF">BOTBODRAFT_432062</name>
</gene>
<dbReference type="InParanoid" id="A0A067MK25"/>
<dbReference type="Proteomes" id="UP000027195">
    <property type="component" value="Unassembled WGS sequence"/>
</dbReference>
<proteinExistence type="predicted"/>
<name>A0A067MK25_BOTB1</name>
<dbReference type="AlphaFoldDB" id="A0A067MK25"/>
<evidence type="ECO:0000313" key="2">
    <source>
        <dbReference type="Proteomes" id="UP000027195"/>
    </source>
</evidence>
<keyword evidence="2" id="KW-1185">Reference proteome</keyword>
<evidence type="ECO:0000313" key="1">
    <source>
        <dbReference type="EMBL" id="KDQ11906.1"/>
    </source>
</evidence>
<organism evidence="1 2">
    <name type="scientific">Botryobasidium botryosum (strain FD-172 SS1)</name>
    <dbReference type="NCBI Taxonomy" id="930990"/>
    <lineage>
        <taxon>Eukaryota</taxon>
        <taxon>Fungi</taxon>
        <taxon>Dikarya</taxon>
        <taxon>Basidiomycota</taxon>
        <taxon>Agaricomycotina</taxon>
        <taxon>Agaricomycetes</taxon>
        <taxon>Cantharellales</taxon>
        <taxon>Botryobasidiaceae</taxon>
        <taxon>Botryobasidium</taxon>
    </lineage>
</organism>
<dbReference type="HOGENOM" id="CLU_2359431_0_0_1"/>
<protein>
    <submittedName>
        <fullName evidence="1">Uncharacterized protein</fullName>
    </submittedName>
</protein>
<reference evidence="2" key="1">
    <citation type="journal article" date="2014" name="Proc. Natl. Acad. Sci. U.S.A.">
        <title>Extensive sampling of basidiomycete genomes demonstrates inadequacy of the white-rot/brown-rot paradigm for wood decay fungi.</title>
        <authorList>
            <person name="Riley R."/>
            <person name="Salamov A.A."/>
            <person name="Brown D.W."/>
            <person name="Nagy L.G."/>
            <person name="Floudas D."/>
            <person name="Held B.W."/>
            <person name="Levasseur A."/>
            <person name="Lombard V."/>
            <person name="Morin E."/>
            <person name="Otillar R."/>
            <person name="Lindquist E.A."/>
            <person name="Sun H."/>
            <person name="LaButti K.M."/>
            <person name="Schmutz J."/>
            <person name="Jabbour D."/>
            <person name="Luo H."/>
            <person name="Baker S.E."/>
            <person name="Pisabarro A.G."/>
            <person name="Walton J.D."/>
            <person name="Blanchette R.A."/>
            <person name="Henrissat B."/>
            <person name="Martin F."/>
            <person name="Cullen D."/>
            <person name="Hibbett D.S."/>
            <person name="Grigoriev I.V."/>
        </authorList>
    </citation>
    <scope>NUCLEOTIDE SEQUENCE [LARGE SCALE GENOMIC DNA]</scope>
    <source>
        <strain evidence="2">FD-172 SS1</strain>
    </source>
</reference>
<sequence length="96" mass="11286">MFQSFRLVHRTSCLALPRFVRGPPPFLVNALPLALCVTPSCAVPRRCLHRRHQRRYRRRHRWSCCQSWLASFSHLRLLRCSGDRTECWTPCPAAKV</sequence>
<accession>A0A067MK25</accession>
<dbReference type="EMBL" id="KL198054">
    <property type="protein sequence ID" value="KDQ11906.1"/>
    <property type="molecule type" value="Genomic_DNA"/>
</dbReference>